<evidence type="ECO:0000313" key="1">
    <source>
        <dbReference type="EMBL" id="UPW41592.1"/>
    </source>
</evidence>
<sequence>MLQSIGVQPCHGCTSLEEHIEFLWRDSILLYEALYASAVVFKLFLRKTYG</sequence>
<proteinExistence type="predicted"/>
<accession>A0A976R7Q1</accession>
<dbReference type="EMBL" id="OM869633">
    <property type="protein sequence ID" value="UPW41592.1"/>
    <property type="molecule type" value="Genomic_DNA"/>
</dbReference>
<name>A0A976R7Q1_9VIRU</name>
<organism evidence="1">
    <name type="scientific">Peromfec virus RodF8_47</name>
    <dbReference type="NCBI Taxonomy" id="2929378"/>
    <lineage>
        <taxon>Viruses</taxon>
        <taxon>Monodnaviria</taxon>
        <taxon>Sangervirae</taxon>
        <taxon>Phixviricota</taxon>
        <taxon>Malgrandaviricetes</taxon>
        <taxon>Petitvirales</taxon>
        <taxon>Microviridae</taxon>
    </lineage>
</organism>
<protein>
    <submittedName>
        <fullName evidence="1">Uncharacterized protein</fullName>
    </submittedName>
</protein>
<reference evidence="1" key="1">
    <citation type="submission" date="2022-02" db="EMBL/GenBank/DDBJ databases">
        <title>Towards deciphering the DNA virus diversity associated with rodent species in the families Cricetidae and Heteromyidae.</title>
        <authorList>
            <person name="Lund M."/>
            <person name="Larsen B.B."/>
            <person name="Gryseels S."/>
            <person name="Kraberger S."/>
            <person name="Rowsey D.M."/>
            <person name="Steger L."/>
            <person name="Yule K.M."/>
            <person name="Upham N.S."/>
            <person name="Worobey M."/>
            <person name="Van Doorslaer K."/>
            <person name="Varsani A."/>
        </authorList>
    </citation>
    <scope>NUCLEOTIDE SEQUENCE</scope>
    <source>
        <strain evidence="1">NeonRodF8_47</strain>
    </source>
</reference>